<gene>
    <name evidence="6" type="ORF">GSOID_T00019109001</name>
</gene>
<keyword evidence="4" id="KW-0862">Zinc</keyword>
<dbReference type="InterPro" id="IPR050688">
    <property type="entry name" value="Zinc_finger/UBP_domain"/>
</dbReference>
<feature type="domain" description="C2H2-type" evidence="5">
    <location>
        <begin position="172"/>
        <end position="196"/>
    </location>
</feature>
<feature type="domain" description="C2H2-type" evidence="5">
    <location>
        <begin position="218"/>
        <end position="240"/>
    </location>
</feature>
<evidence type="ECO:0000256" key="4">
    <source>
        <dbReference type="ARBA" id="ARBA00022833"/>
    </source>
</evidence>
<evidence type="ECO:0000256" key="3">
    <source>
        <dbReference type="ARBA" id="ARBA00022771"/>
    </source>
</evidence>
<feature type="domain" description="C2H2-type" evidence="5">
    <location>
        <begin position="278"/>
        <end position="301"/>
    </location>
</feature>
<protein>
    <recommendedName>
        <fullName evidence="5">C2H2-type domain-containing protein</fullName>
    </recommendedName>
</protein>
<reference evidence="6" key="1">
    <citation type="journal article" date="2010" name="Science">
        <title>Plasticity of animal genome architecture unmasked by rapid evolution of a pelagic tunicate.</title>
        <authorList>
            <person name="Denoeud F."/>
            <person name="Henriet S."/>
            <person name="Mungpakdee S."/>
            <person name="Aury J.M."/>
            <person name="Da Silva C."/>
            <person name="Brinkmann H."/>
            <person name="Mikhaleva J."/>
            <person name="Olsen L.C."/>
            <person name="Jubin C."/>
            <person name="Canestro C."/>
            <person name="Bouquet J.M."/>
            <person name="Danks G."/>
            <person name="Poulain J."/>
            <person name="Campsteijn C."/>
            <person name="Adamski M."/>
            <person name="Cross I."/>
            <person name="Yadetie F."/>
            <person name="Muffato M."/>
            <person name="Louis A."/>
            <person name="Butcher S."/>
            <person name="Tsagkogeorga G."/>
            <person name="Konrad A."/>
            <person name="Singh S."/>
            <person name="Jensen M.F."/>
            <person name="Cong E.H."/>
            <person name="Eikeseth-Otteraa H."/>
            <person name="Noel B."/>
            <person name="Anthouard V."/>
            <person name="Porcel B.M."/>
            <person name="Kachouri-Lafond R."/>
            <person name="Nishino A."/>
            <person name="Ugolini M."/>
            <person name="Chourrout P."/>
            <person name="Nishida H."/>
            <person name="Aasland R."/>
            <person name="Huzurbazar S."/>
            <person name="Westhof E."/>
            <person name="Delsuc F."/>
            <person name="Lehrach H."/>
            <person name="Reinhardt R."/>
            <person name="Weissenbach J."/>
            <person name="Roy S.W."/>
            <person name="Artiguenave F."/>
            <person name="Postlethwait J.H."/>
            <person name="Manak J.R."/>
            <person name="Thompson E.M."/>
            <person name="Jaillon O."/>
            <person name="Du Pasquier L."/>
            <person name="Boudinot P."/>
            <person name="Liberles D.A."/>
            <person name="Volff J.N."/>
            <person name="Philippe H."/>
            <person name="Lenhard B."/>
            <person name="Roest Crollius H."/>
            <person name="Wincker P."/>
            <person name="Chourrout D."/>
        </authorList>
    </citation>
    <scope>NUCLEOTIDE SEQUENCE [LARGE SCALE GENOMIC DNA]</scope>
</reference>
<dbReference type="PANTHER" id="PTHR24403">
    <property type="entry name" value="ZINC FINGER PROTEIN"/>
    <property type="match status" value="1"/>
</dbReference>
<keyword evidence="2" id="KW-0677">Repeat</keyword>
<keyword evidence="3" id="KW-0863">Zinc-finger</keyword>
<name>E4Y699_OIKDI</name>
<dbReference type="PANTHER" id="PTHR24403:SF67">
    <property type="entry name" value="FI01116P-RELATED"/>
    <property type="match status" value="1"/>
</dbReference>
<dbReference type="AlphaFoldDB" id="E4Y699"/>
<evidence type="ECO:0000256" key="1">
    <source>
        <dbReference type="ARBA" id="ARBA00022723"/>
    </source>
</evidence>
<dbReference type="GO" id="GO:0010468">
    <property type="term" value="P:regulation of gene expression"/>
    <property type="evidence" value="ECO:0007669"/>
    <property type="project" value="TreeGrafter"/>
</dbReference>
<dbReference type="Gene3D" id="6.10.140.2210">
    <property type="match status" value="1"/>
</dbReference>
<evidence type="ECO:0000313" key="6">
    <source>
        <dbReference type="EMBL" id="CBY31149.1"/>
    </source>
</evidence>
<dbReference type="Gene3D" id="3.30.160.60">
    <property type="entry name" value="Classic Zinc Finger"/>
    <property type="match status" value="1"/>
</dbReference>
<organism evidence="6">
    <name type="scientific">Oikopleura dioica</name>
    <name type="common">Tunicate</name>
    <dbReference type="NCBI Taxonomy" id="34765"/>
    <lineage>
        <taxon>Eukaryota</taxon>
        <taxon>Metazoa</taxon>
        <taxon>Chordata</taxon>
        <taxon>Tunicata</taxon>
        <taxon>Appendicularia</taxon>
        <taxon>Copelata</taxon>
        <taxon>Oikopleuridae</taxon>
        <taxon>Oikopleura</taxon>
    </lineage>
</organism>
<dbReference type="GO" id="GO:0008270">
    <property type="term" value="F:zinc ion binding"/>
    <property type="evidence" value="ECO:0007669"/>
    <property type="project" value="UniProtKB-KW"/>
</dbReference>
<dbReference type="GO" id="GO:0005634">
    <property type="term" value="C:nucleus"/>
    <property type="evidence" value="ECO:0007669"/>
    <property type="project" value="TreeGrafter"/>
</dbReference>
<dbReference type="Proteomes" id="UP000011014">
    <property type="component" value="Unassembled WGS sequence"/>
</dbReference>
<dbReference type="EMBL" id="FN654294">
    <property type="protein sequence ID" value="CBY31149.1"/>
    <property type="molecule type" value="Genomic_DNA"/>
</dbReference>
<evidence type="ECO:0000256" key="2">
    <source>
        <dbReference type="ARBA" id="ARBA00022737"/>
    </source>
</evidence>
<feature type="domain" description="C2H2-type" evidence="5">
    <location>
        <begin position="118"/>
        <end position="137"/>
    </location>
</feature>
<dbReference type="SMART" id="SM00355">
    <property type="entry name" value="ZnF_C2H2"/>
    <property type="match status" value="4"/>
</dbReference>
<dbReference type="InterPro" id="IPR013087">
    <property type="entry name" value="Znf_C2H2_type"/>
</dbReference>
<keyword evidence="1" id="KW-0479">Metal-binding</keyword>
<proteinExistence type="predicted"/>
<accession>E4Y699</accession>
<sequence>MFGGAKTVLPSFRLKKKRKVTPPPADVAHKLLRTDSIDSDPPRELSMTMPKRNRRGRPIIKNEDCGRINNEQQNERLCNNNKVVPKTTKSNLELSPLPQISDEFSIGWVCKSENADGEVCKRTFLDKNDITAHINLHHKKSKVKKFLKVKIRKALTKEELEEKELEANEASFRCSLCFDFVPSLSSTIQEHIKVVHPVANLKNHCRAIKQKDAFMNKFRCIVCPFRTSKTATLGAHLEEHSVDEVISALVYILPDLKKFSEKHSTARATPVHSVTPLWGCKFCSFHGRCEKEVLLHSERVHKISPFSYLMLSGQQTNIALR</sequence>
<evidence type="ECO:0000259" key="5">
    <source>
        <dbReference type="SMART" id="SM00355"/>
    </source>
</evidence>